<dbReference type="Gene3D" id="3.90.850.10">
    <property type="entry name" value="Fumarylacetoacetase-like, C-terminal domain"/>
    <property type="match status" value="1"/>
</dbReference>
<dbReference type="PANTHER" id="PTHR42796">
    <property type="entry name" value="FUMARYLACETOACETATE HYDROLASE DOMAIN-CONTAINING PROTEIN 2A-RELATED"/>
    <property type="match status" value="1"/>
</dbReference>
<keyword evidence="3" id="KW-0479">Metal-binding</keyword>
<reference evidence="5 6" key="1">
    <citation type="submission" date="2017-08" db="EMBL/GenBank/DDBJ databases">
        <title>Genomic and metabolic characterisation of spoilage-associated Pseudomonas species.</title>
        <authorList>
            <person name="Stanborough T."/>
            <person name="Fegan N."/>
            <person name="Powell S.M."/>
            <person name="Singh T."/>
            <person name="Tamplin M.L."/>
            <person name="Chandry P.S."/>
        </authorList>
    </citation>
    <scope>NUCLEOTIDE SEQUENCE [LARGE SCALE GENOMIC DNA]</scope>
    <source>
        <strain evidence="5 6">F1820</strain>
    </source>
</reference>
<dbReference type="PANTHER" id="PTHR42796:SF7">
    <property type="entry name" value="2-DEHYDRO-3-DEOXY-D-ARABINONATE DEHYDRATASE"/>
    <property type="match status" value="1"/>
</dbReference>
<comment type="similarity">
    <text evidence="1">Belongs to the FAH family.</text>
</comment>
<organism evidence="5 6">
    <name type="scientific">Pseudomonas fragi</name>
    <dbReference type="NCBI Taxonomy" id="296"/>
    <lineage>
        <taxon>Bacteria</taxon>
        <taxon>Pseudomonadati</taxon>
        <taxon>Pseudomonadota</taxon>
        <taxon>Gammaproteobacteria</taxon>
        <taxon>Pseudomonadales</taxon>
        <taxon>Pseudomonadaceae</taxon>
        <taxon>Pseudomonas</taxon>
    </lineage>
</organism>
<sequence length="395" mass="42463">MQTLNLTIENTLPDDWQRATLVGRVWLPGERGGPGVVVIRDGEVIDCTALFPTLSLLLDSDNPLQAVREIRGTSLGTIDALLANSGEQRDMTKPWLLAPADLQVIKAAGVTFAASMIERVIEEKAGGDALRAQKVRALVQDVIGDNLRDLRPGSPEAMRLKQVLIEQNMWSQYLEVGIGPDAEIFTKAPILAAVGSGNAIGIHPGSSWNNPEPEVVLAVDSQGRIHGATLGNDVNLRDFEGRSALLLSKAKDNNASCALGPFIRLFDEHFSLDDVRHCEVTLRVEGTDGYVLNGKSSMNQISRDPADLAAQTLNANHQYPDGFVLFLGTLFAPTEDRDQPGQGFTHKADDVVSIASPTLGALHNRVTGSDQAPQWAFGVGALMKNLAERGLLGQA</sequence>
<feature type="domain" description="Fumarylacetoacetase-like C-terminal" evidence="4">
    <location>
        <begin position="224"/>
        <end position="366"/>
    </location>
</feature>
<dbReference type="InterPro" id="IPR036663">
    <property type="entry name" value="Fumarylacetoacetase_C_sf"/>
</dbReference>
<dbReference type="GO" id="GO:0044281">
    <property type="term" value="P:small molecule metabolic process"/>
    <property type="evidence" value="ECO:0007669"/>
    <property type="project" value="UniProtKB-ARBA"/>
</dbReference>
<evidence type="ECO:0000259" key="4">
    <source>
        <dbReference type="Pfam" id="PF01557"/>
    </source>
</evidence>
<evidence type="ECO:0000256" key="3">
    <source>
        <dbReference type="ARBA" id="ARBA00022723"/>
    </source>
</evidence>
<dbReference type="AlphaFoldDB" id="A0A266LTM1"/>
<dbReference type="RefSeq" id="WP_095029710.1">
    <property type="nucleotide sequence ID" value="NZ_NQKL01000009.1"/>
</dbReference>
<evidence type="ECO:0000256" key="1">
    <source>
        <dbReference type="ARBA" id="ARBA00010211"/>
    </source>
</evidence>
<keyword evidence="5" id="KW-0378">Hydrolase</keyword>
<evidence type="ECO:0000256" key="2">
    <source>
        <dbReference type="ARBA" id="ARBA00010715"/>
    </source>
</evidence>
<dbReference type="GO" id="GO:0016787">
    <property type="term" value="F:hydrolase activity"/>
    <property type="evidence" value="ECO:0007669"/>
    <property type="project" value="UniProtKB-KW"/>
</dbReference>
<proteinExistence type="inferred from homology"/>
<dbReference type="SUPFAM" id="SSF56529">
    <property type="entry name" value="FAH"/>
    <property type="match status" value="1"/>
</dbReference>
<name>A0A266LTM1_PSEFR</name>
<gene>
    <name evidence="5" type="ORF">CJF43_14005</name>
</gene>
<dbReference type="GO" id="GO:0046872">
    <property type="term" value="F:metal ion binding"/>
    <property type="evidence" value="ECO:0007669"/>
    <property type="project" value="UniProtKB-KW"/>
</dbReference>
<evidence type="ECO:0000313" key="5">
    <source>
        <dbReference type="EMBL" id="OZY41391.1"/>
    </source>
</evidence>
<dbReference type="EMBL" id="NQKL01000009">
    <property type="protein sequence ID" value="OZY41391.1"/>
    <property type="molecule type" value="Genomic_DNA"/>
</dbReference>
<comment type="similarity">
    <text evidence="2">Belongs to the hydratase/decarboxylase family.</text>
</comment>
<dbReference type="InterPro" id="IPR051121">
    <property type="entry name" value="FAH"/>
</dbReference>
<comment type="caution">
    <text evidence="5">The sequence shown here is derived from an EMBL/GenBank/DDBJ whole genome shotgun (WGS) entry which is preliminary data.</text>
</comment>
<accession>A0A266LTM1</accession>
<protein>
    <submittedName>
        <fullName evidence="5">Fumarylacetoacetate hydrolase</fullName>
    </submittedName>
</protein>
<evidence type="ECO:0000313" key="6">
    <source>
        <dbReference type="Proteomes" id="UP000216113"/>
    </source>
</evidence>
<dbReference type="InterPro" id="IPR011234">
    <property type="entry name" value="Fumarylacetoacetase-like_C"/>
</dbReference>
<dbReference type="Proteomes" id="UP000216113">
    <property type="component" value="Unassembled WGS sequence"/>
</dbReference>
<dbReference type="Pfam" id="PF01557">
    <property type="entry name" value="FAA_hydrolase"/>
    <property type="match status" value="1"/>
</dbReference>